<gene>
    <name evidence="14" type="primary">hisS</name>
    <name evidence="14" type="ORF">GCM10022204_39490</name>
</gene>
<evidence type="ECO:0000313" key="14">
    <source>
        <dbReference type="EMBL" id="GAA3715966.1"/>
    </source>
</evidence>
<feature type="compositionally biased region" description="Basic and acidic residues" evidence="12">
    <location>
        <begin position="424"/>
        <end position="434"/>
    </location>
</feature>
<evidence type="ECO:0000256" key="9">
    <source>
        <dbReference type="ARBA" id="ARBA00023146"/>
    </source>
</evidence>
<dbReference type="SUPFAM" id="SSF55681">
    <property type="entry name" value="Class II aaRS and biotin synthetases"/>
    <property type="match status" value="1"/>
</dbReference>
<evidence type="ECO:0000256" key="2">
    <source>
        <dbReference type="ARBA" id="ARBA00011738"/>
    </source>
</evidence>
<dbReference type="InterPro" id="IPR004154">
    <property type="entry name" value="Anticodon-bd"/>
</dbReference>
<comment type="subunit">
    <text evidence="2">Homodimer.</text>
</comment>
<dbReference type="CDD" id="cd00773">
    <property type="entry name" value="HisRS-like_core"/>
    <property type="match status" value="1"/>
</dbReference>
<evidence type="ECO:0000256" key="1">
    <source>
        <dbReference type="ARBA" id="ARBA00008226"/>
    </source>
</evidence>
<dbReference type="InterPro" id="IPR036621">
    <property type="entry name" value="Anticodon-bd_dom_sf"/>
</dbReference>
<dbReference type="InterPro" id="IPR041715">
    <property type="entry name" value="HisRS-like_core"/>
</dbReference>
<evidence type="ECO:0000256" key="3">
    <source>
        <dbReference type="ARBA" id="ARBA00012815"/>
    </source>
</evidence>
<keyword evidence="9" id="KW-0030">Aminoacyl-tRNA synthetase</keyword>
<keyword evidence="6" id="KW-0547">Nucleotide-binding</keyword>
<accession>A0ABP7EE50</accession>
<keyword evidence="15" id="KW-1185">Reference proteome</keyword>
<dbReference type="PIRSF" id="PIRSF001549">
    <property type="entry name" value="His-tRNA_synth"/>
    <property type="match status" value="1"/>
</dbReference>
<reference evidence="15" key="1">
    <citation type="journal article" date="2019" name="Int. J. Syst. Evol. Microbiol.">
        <title>The Global Catalogue of Microorganisms (GCM) 10K type strain sequencing project: providing services to taxonomists for standard genome sequencing and annotation.</title>
        <authorList>
            <consortium name="The Broad Institute Genomics Platform"/>
            <consortium name="The Broad Institute Genome Sequencing Center for Infectious Disease"/>
            <person name="Wu L."/>
            <person name="Ma J."/>
        </authorList>
    </citation>
    <scope>NUCLEOTIDE SEQUENCE [LARGE SCALE GENOMIC DNA]</scope>
    <source>
        <strain evidence="15">JCM 16548</strain>
    </source>
</reference>
<dbReference type="InterPro" id="IPR004516">
    <property type="entry name" value="HisRS/HisZ"/>
</dbReference>
<protein>
    <recommendedName>
        <fullName evidence="4 11">Histidine--tRNA ligase</fullName>
        <ecNumber evidence="3 11">6.1.1.21</ecNumber>
    </recommendedName>
</protein>
<evidence type="ECO:0000256" key="5">
    <source>
        <dbReference type="ARBA" id="ARBA00022490"/>
    </source>
</evidence>
<keyword evidence="7" id="KW-0067">ATP-binding</keyword>
<dbReference type="InterPro" id="IPR006195">
    <property type="entry name" value="aa-tRNA-synth_II"/>
</dbReference>
<sequence length="443" mass="48627">MSRPRPLSGFPEYTPDQRIVEQYVLDRLRETFELHGFASIETRAVEPIDRLAKQGEIDKEVYAVQRLHAADDAKAELGLHFDLTVPFARYVLENAHQLSFPFRRYQIQKVWRGERPQEGRYREFTQADIDIVDAGTLAAHHDVELPLVTLQALERLHTDLGLPPVLMRVNNRRLAQGFYTGLGITDPAAVLRQVDKLDKIGPDKVTELLTGLGLSTTQAAACIELAGISAADGSFVDRVRALGVTDPELDAGLELLAAVVETAARHVPGRLVADLKIARGLDYYTGTVYETELVGSEGWGSVSSGGRYDSLASDGKTTYPGVGLSIGVTRLLAPLFSRGLLTASRPVPTVVLVAVDHEETRDSAVAVAEKLRARGISTEVAPKADKFGKQIRYADRRRIPYVWFGAPPHSEVKDIRSGEQLPADPDRWEPDTADLRPTVSGPA</sequence>
<keyword evidence="5" id="KW-0963">Cytoplasm</keyword>
<evidence type="ECO:0000256" key="7">
    <source>
        <dbReference type="ARBA" id="ARBA00022840"/>
    </source>
</evidence>
<dbReference type="Pfam" id="PF13393">
    <property type="entry name" value="tRNA-synt_His"/>
    <property type="match status" value="1"/>
</dbReference>
<name>A0ABP7EE50_9ACTN</name>
<dbReference type="InterPro" id="IPR015807">
    <property type="entry name" value="His-tRNA-ligase"/>
</dbReference>
<comment type="similarity">
    <text evidence="1">Belongs to the class-II aminoacyl-tRNA synthetase family.</text>
</comment>
<dbReference type="InterPro" id="IPR045864">
    <property type="entry name" value="aa-tRNA-synth_II/BPL/LPL"/>
</dbReference>
<comment type="caution">
    <text evidence="14">The sequence shown here is derived from an EMBL/GenBank/DDBJ whole genome shotgun (WGS) entry which is preliminary data.</text>
</comment>
<evidence type="ECO:0000256" key="4">
    <source>
        <dbReference type="ARBA" id="ARBA00017399"/>
    </source>
</evidence>
<dbReference type="PROSITE" id="PS50862">
    <property type="entry name" value="AA_TRNA_LIGASE_II"/>
    <property type="match status" value="1"/>
</dbReference>
<evidence type="ECO:0000259" key="13">
    <source>
        <dbReference type="PROSITE" id="PS50862"/>
    </source>
</evidence>
<feature type="domain" description="Aminoacyl-transfer RNA synthetases class-II family profile" evidence="13">
    <location>
        <begin position="20"/>
        <end position="346"/>
    </location>
</feature>
<dbReference type="NCBIfam" id="TIGR00442">
    <property type="entry name" value="hisS"/>
    <property type="match status" value="1"/>
</dbReference>
<dbReference type="PANTHER" id="PTHR11476">
    <property type="entry name" value="HISTIDYL-TRNA SYNTHETASE"/>
    <property type="match status" value="1"/>
</dbReference>
<evidence type="ECO:0000313" key="15">
    <source>
        <dbReference type="Proteomes" id="UP001500051"/>
    </source>
</evidence>
<dbReference type="EC" id="6.1.1.21" evidence="3 11"/>
<evidence type="ECO:0000256" key="8">
    <source>
        <dbReference type="ARBA" id="ARBA00022917"/>
    </source>
</evidence>
<dbReference type="Pfam" id="PF03129">
    <property type="entry name" value="HGTP_anticodon"/>
    <property type="match status" value="1"/>
</dbReference>
<organism evidence="14 15">
    <name type="scientific">Microlunatus aurantiacus</name>
    <dbReference type="NCBI Taxonomy" id="446786"/>
    <lineage>
        <taxon>Bacteria</taxon>
        <taxon>Bacillati</taxon>
        <taxon>Actinomycetota</taxon>
        <taxon>Actinomycetes</taxon>
        <taxon>Propionibacteriales</taxon>
        <taxon>Propionibacteriaceae</taxon>
        <taxon>Microlunatus</taxon>
    </lineage>
</organism>
<keyword evidence="8" id="KW-0648">Protein biosynthesis</keyword>
<feature type="region of interest" description="Disordered" evidence="12">
    <location>
        <begin position="409"/>
        <end position="443"/>
    </location>
</feature>
<dbReference type="Proteomes" id="UP001500051">
    <property type="component" value="Unassembled WGS sequence"/>
</dbReference>
<dbReference type="Gene3D" id="3.40.50.800">
    <property type="entry name" value="Anticodon-binding domain"/>
    <property type="match status" value="1"/>
</dbReference>
<dbReference type="RefSeq" id="WP_344814172.1">
    <property type="nucleotide sequence ID" value="NZ_BAAAYX010000020.1"/>
</dbReference>
<evidence type="ECO:0000256" key="6">
    <source>
        <dbReference type="ARBA" id="ARBA00022741"/>
    </source>
</evidence>
<evidence type="ECO:0000256" key="12">
    <source>
        <dbReference type="SAM" id="MobiDB-lite"/>
    </source>
</evidence>
<dbReference type="PANTHER" id="PTHR11476:SF7">
    <property type="entry name" value="HISTIDINE--TRNA LIGASE"/>
    <property type="match status" value="1"/>
</dbReference>
<evidence type="ECO:0000256" key="10">
    <source>
        <dbReference type="ARBA" id="ARBA00047639"/>
    </source>
</evidence>
<dbReference type="GO" id="GO:0016874">
    <property type="term" value="F:ligase activity"/>
    <property type="evidence" value="ECO:0007669"/>
    <property type="project" value="UniProtKB-KW"/>
</dbReference>
<evidence type="ECO:0000256" key="11">
    <source>
        <dbReference type="NCBIfam" id="TIGR00442"/>
    </source>
</evidence>
<comment type="catalytic activity">
    <reaction evidence="10">
        <text>tRNA(His) + L-histidine + ATP = L-histidyl-tRNA(His) + AMP + diphosphate + H(+)</text>
        <dbReference type="Rhea" id="RHEA:17313"/>
        <dbReference type="Rhea" id="RHEA-COMP:9665"/>
        <dbReference type="Rhea" id="RHEA-COMP:9689"/>
        <dbReference type="ChEBI" id="CHEBI:15378"/>
        <dbReference type="ChEBI" id="CHEBI:30616"/>
        <dbReference type="ChEBI" id="CHEBI:33019"/>
        <dbReference type="ChEBI" id="CHEBI:57595"/>
        <dbReference type="ChEBI" id="CHEBI:78442"/>
        <dbReference type="ChEBI" id="CHEBI:78527"/>
        <dbReference type="ChEBI" id="CHEBI:456215"/>
        <dbReference type="EC" id="6.1.1.21"/>
    </reaction>
</comment>
<dbReference type="EMBL" id="BAAAYX010000020">
    <property type="protein sequence ID" value="GAA3715966.1"/>
    <property type="molecule type" value="Genomic_DNA"/>
</dbReference>
<proteinExistence type="inferred from homology"/>
<dbReference type="SUPFAM" id="SSF52954">
    <property type="entry name" value="Class II aaRS ABD-related"/>
    <property type="match status" value="1"/>
</dbReference>
<dbReference type="Gene3D" id="3.30.930.10">
    <property type="entry name" value="Bira Bifunctional Protein, Domain 2"/>
    <property type="match status" value="1"/>
</dbReference>
<keyword evidence="14" id="KW-0436">Ligase</keyword>